<comment type="caution">
    <text evidence="1">The sequence shown here is derived from an EMBL/GenBank/DDBJ whole genome shotgun (WGS) entry which is preliminary data.</text>
</comment>
<dbReference type="Proteomes" id="UP001285636">
    <property type="component" value="Unassembled WGS sequence"/>
</dbReference>
<dbReference type="EMBL" id="JAWJAY010000506">
    <property type="protein sequence ID" value="MDV2887812.1"/>
    <property type="molecule type" value="Genomic_DNA"/>
</dbReference>
<evidence type="ECO:0000313" key="1">
    <source>
        <dbReference type="EMBL" id="MDV2887812.1"/>
    </source>
</evidence>
<dbReference type="AlphaFoldDB" id="A0AAJ2NT29"/>
<evidence type="ECO:0000313" key="2">
    <source>
        <dbReference type="Proteomes" id="UP001285636"/>
    </source>
</evidence>
<name>A0AAJ2NT29_ALKPS</name>
<reference evidence="1" key="1">
    <citation type="submission" date="2023-10" db="EMBL/GenBank/DDBJ databases">
        <title>Screening of Alkalihalophilus pseudofirmusBZ-TG-HK211 and Its Alleviation of Salt Stress on Rapeseed Growth.</title>
        <authorList>
            <person name="Zhao B."/>
            <person name="Guo T."/>
        </authorList>
    </citation>
    <scope>NUCLEOTIDE SEQUENCE</scope>
    <source>
        <strain evidence="1">BZ-TG-HK211</strain>
    </source>
</reference>
<sequence length="91" mass="10687">EKYAIELKHPLNGQHPEQMYSFVKDIKFMEELKDRGFNKTATVTLVSDRPFYEGRNNEGIYKYFREEYAVYGQIFKPTGPLKGKDFISLKG</sequence>
<feature type="non-terminal residue" evidence="1">
    <location>
        <position position="1"/>
    </location>
</feature>
<gene>
    <name evidence="1" type="ORF">RYX45_21835</name>
</gene>
<organism evidence="1 2">
    <name type="scientific">Alkalihalophilus pseudofirmus</name>
    <name type="common">Bacillus pseudofirmus</name>
    <dbReference type="NCBI Taxonomy" id="79885"/>
    <lineage>
        <taxon>Bacteria</taxon>
        <taxon>Bacillati</taxon>
        <taxon>Bacillota</taxon>
        <taxon>Bacilli</taxon>
        <taxon>Bacillales</taxon>
        <taxon>Bacillaceae</taxon>
        <taxon>Alkalihalophilus</taxon>
    </lineage>
</organism>
<proteinExistence type="predicted"/>
<feature type="non-terminal residue" evidence="1">
    <location>
        <position position="91"/>
    </location>
</feature>
<protein>
    <submittedName>
        <fullName evidence="1">Uncharacterized protein</fullName>
    </submittedName>
</protein>
<accession>A0AAJ2NT29</accession>